<feature type="domain" description="C2H2-type" evidence="8">
    <location>
        <begin position="94"/>
        <end position="121"/>
    </location>
</feature>
<dbReference type="InterPro" id="IPR044246">
    <property type="entry name" value="ZFP3-like"/>
</dbReference>
<sequence>MELPSEPKPSSSKPLFSIEIQKINKDLLEEDGDQNHQKQRNPRPISDLSLHGRDLSLQFNSERDIFSKFHIEGPLDAEKMAQGDELTCAEPRVFSCNYCQRKFYSSQALGGHQNAHKRERTLAKGGHRIISSSAFGNFFPDNYFFKLMGRSSSSYPANISALPLYGLYKKTHNLSNHNHRHLGIQAHSLIHKPSSSSSSSLLPCSSSLSSLQKGWPRLRMIDDKQPRIGRLSMGSSPPSSSSNGRAVGWFDGAQKNSQPLDRSIIGGSYWKGGNKHDHEQLHKLDLSLKLL</sequence>
<comment type="caution">
    <text evidence="9">The sequence shown here is derived from an EMBL/GenBank/DDBJ whole genome shotgun (WGS) entry which is preliminary data.</text>
</comment>
<dbReference type="GO" id="GO:0009788">
    <property type="term" value="P:negative regulation of abscisic acid-activated signaling pathway"/>
    <property type="evidence" value="ECO:0007669"/>
    <property type="project" value="InterPro"/>
</dbReference>
<keyword evidence="4" id="KW-0862">Zinc</keyword>
<dbReference type="InterPro" id="IPR013087">
    <property type="entry name" value="Znf_C2H2_type"/>
</dbReference>
<evidence type="ECO:0000256" key="1">
    <source>
        <dbReference type="ARBA" id="ARBA00004123"/>
    </source>
</evidence>
<keyword evidence="3 6" id="KW-0863">Zinc-finger</keyword>
<evidence type="ECO:0000256" key="4">
    <source>
        <dbReference type="ARBA" id="ARBA00022833"/>
    </source>
</evidence>
<dbReference type="EMBL" id="JAKOGI010000052">
    <property type="protein sequence ID" value="KAJ8446556.1"/>
    <property type="molecule type" value="Genomic_DNA"/>
</dbReference>
<dbReference type="PROSITE" id="PS50157">
    <property type="entry name" value="ZINC_FINGER_C2H2_2"/>
    <property type="match status" value="1"/>
</dbReference>
<keyword evidence="2" id="KW-0479">Metal-binding</keyword>
<evidence type="ECO:0000313" key="9">
    <source>
        <dbReference type="EMBL" id="KAJ8446556.1"/>
    </source>
</evidence>
<evidence type="ECO:0000259" key="8">
    <source>
        <dbReference type="PROSITE" id="PS50157"/>
    </source>
</evidence>
<evidence type="ECO:0000256" key="3">
    <source>
        <dbReference type="ARBA" id="ARBA00022771"/>
    </source>
</evidence>
<accession>A0A9Q1KPN5</accession>
<evidence type="ECO:0000313" key="10">
    <source>
        <dbReference type="Proteomes" id="UP001153076"/>
    </source>
</evidence>
<organism evidence="9 10">
    <name type="scientific">Carnegiea gigantea</name>
    <dbReference type="NCBI Taxonomy" id="171969"/>
    <lineage>
        <taxon>Eukaryota</taxon>
        <taxon>Viridiplantae</taxon>
        <taxon>Streptophyta</taxon>
        <taxon>Embryophyta</taxon>
        <taxon>Tracheophyta</taxon>
        <taxon>Spermatophyta</taxon>
        <taxon>Magnoliopsida</taxon>
        <taxon>eudicotyledons</taxon>
        <taxon>Gunneridae</taxon>
        <taxon>Pentapetalae</taxon>
        <taxon>Caryophyllales</taxon>
        <taxon>Cactineae</taxon>
        <taxon>Cactaceae</taxon>
        <taxon>Cactoideae</taxon>
        <taxon>Echinocereeae</taxon>
        <taxon>Carnegiea</taxon>
    </lineage>
</organism>
<gene>
    <name evidence="9" type="ORF">Cgig2_019709</name>
</gene>
<dbReference type="InterPro" id="IPR036236">
    <property type="entry name" value="Znf_C2H2_sf"/>
</dbReference>
<name>A0A9Q1KPN5_9CARY</name>
<dbReference type="Proteomes" id="UP001153076">
    <property type="component" value="Unassembled WGS sequence"/>
</dbReference>
<feature type="region of interest" description="Disordered" evidence="7">
    <location>
        <begin position="26"/>
        <end position="49"/>
    </location>
</feature>
<dbReference type="PANTHER" id="PTHR47287">
    <property type="entry name" value="C2H2 AND C2HC ZINC FINGERS SUPERFAMILY PROTEIN"/>
    <property type="match status" value="1"/>
</dbReference>
<dbReference type="SUPFAM" id="SSF57667">
    <property type="entry name" value="beta-beta-alpha zinc fingers"/>
    <property type="match status" value="1"/>
</dbReference>
<dbReference type="GO" id="GO:0008270">
    <property type="term" value="F:zinc ion binding"/>
    <property type="evidence" value="ECO:0007669"/>
    <property type="project" value="UniProtKB-KW"/>
</dbReference>
<evidence type="ECO:0000256" key="2">
    <source>
        <dbReference type="ARBA" id="ARBA00022723"/>
    </source>
</evidence>
<protein>
    <recommendedName>
        <fullName evidence="8">C2H2-type domain-containing protein</fullName>
    </recommendedName>
</protein>
<dbReference type="PROSITE" id="PS00028">
    <property type="entry name" value="ZINC_FINGER_C2H2_1"/>
    <property type="match status" value="1"/>
</dbReference>
<dbReference type="OrthoDB" id="1933825at2759"/>
<feature type="region of interest" description="Disordered" evidence="7">
    <location>
        <begin position="228"/>
        <end position="254"/>
    </location>
</feature>
<evidence type="ECO:0000256" key="5">
    <source>
        <dbReference type="ARBA" id="ARBA00023242"/>
    </source>
</evidence>
<evidence type="ECO:0000256" key="7">
    <source>
        <dbReference type="SAM" id="MobiDB-lite"/>
    </source>
</evidence>
<dbReference type="AlphaFoldDB" id="A0A9Q1KPN5"/>
<dbReference type="GO" id="GO:0005634">
    <property type="term" value="C:nucleus"/>
    <property type="evidence" value="ECO:0007669"/>
    <property type="project" value="UniProtKB-SubCell"/>
</dbReference>
<dbReference type="Gene3D" id="3.30.160.60">
    <property type="entry name" value="Classic Zinc Finger"/>
    <property type="match status" value="1"/>
</dbReference>
<evidence type="ECO:0000256" key="6">
    <source>
        <dbReference type="PROSITE-ProRule" id="PRU00042"/>
    </source>
</evidence>
<keyword evidence="10" id="KW-1185">Reference proteome</keyword>
<comment type="subcellular location">
    <subcellularLocation>
        <location evidence="1">Nucleus</location>
    </subcellularLocation>
</comment>
<dbReference type="PANTHER" id="PTHR47287:SF15">
    <property type="entry name" value="ZINC FINGER PROTEIN 3-LIKE"/>
    <property type="match status" value="1"/>
</dbReference>
<proteinExistence type="predicted"/>
<keyword evidence="5" id="KW-0539">Nucleus</keyword>
<reference evidence="9" key="1">
    <citation type="submission" date="2022-04" db="EMBL/GenBank/DDBJ databases">
        <title>Carnegiea gigantea Genome sequencing and assembly v2.</title>
        <authorList>
            <person name="Copetti D."/>
            <person name="Sanderson M.J."/>
            <person name="Burquez A."/>
            <person name="Wojciechowski M.F."/>
        </authorList>
    </citation>
    <scope>NUCLEOTIDE SEQUENCE</scope>
    <source>
        <strain evidence="9">SGP5-SGP5p</strain>
        <tissue evidence="9">Aerial part</tissue>
    </source>
</reference>